<reference evidence="1" key="2">
    <citation type="submission" date="2020-05" db="UniProtKB">
        <authorList>
            <consortium name="EnsemblMetazoa"/>
        </authorList>
    </citation>
    <scope>IDENTIFICATION</scope>
    <source>
        <strain evidence="1">LVP_AGWG</strain>
    </source>
</reference>
<name>A0A6I8U4J8_AEDAE</name>
<keyword evidence="2" id="KW-1185">Reference proteome</keyword>
<dbReference type="OrthoDB" id="7765285at2759"/>
<sequence>MAKIVVPLLLLMVFVPIVYSYPQNVDFGRKDVTSEPVSNNVVRKDFFILEIPEEAIEDEIEEQMIVMMERRAKQQLALDGFILKLYEEFKKREQEGTLNADRQNLLKGK</sequence>
<accession>A0A6I8U4J8</accession>
<protein>
    <submittedName>
        <fullName evidence="1">Uncharacterized protein</fullName>
    </submittedName>
</protein>
<evidence type="ECO:0000313" key="1">
    <source>
        <dbReference type="EnsemblMetazoa" id="AAEL023892-PA"/>
    </source>
</evidence>
<organism evidence="1 2">
    <name type="scientific">Aedes aegypti</name>
    <name type="common">Yellowfever mosquito</name>
    <name type="synonym">Culex aegypti</name>
    <dbReference type="NCBI Taxonomy" id="7159"/>
    <lineage>
        <taxon>Eukaryota</taxon>
        <taxon>Metazoa</taxon>
        <taxon>Ecdysozoa</taxon>
        <taxon>Arthropoda</taxon>
        <taxon>Hexapoda</taxon>
        <taxon>Insecta</taxon>
        <taxon>Pterygota</taxon>
        <taxon>Neoptera</taxon>
        <taxon>Endopterygota</taxon>
        <taxon>Diptera</taxon>
        <taxon>Nematocera</taxon>
        <taxon>Culicoidea</taxon>
        <taxon>Culicidae</taxon>
        <taxon>Culicinae</taxon>
        <taxon>Aedini</taxon>
        <taxon>Aedes</taxon>
        <taxon>Stegomyia</taxon>
    </lineage>
</organism>
<dbReference type="InParanoid" id="A0A6I8U4J8"/>
<reference evidence="1 2" key="1">
    <citation type="submission" date="2017-06" db="EMBL/GenBank/DDBJ databases">
        <title>Aedes aegypti genome working group (AGWG) sequencing and assembly.</title>
        <authorList>
            <consortium name="Aedes aegypti Genome Working Group (AGWG)"/>
            <person name="Matthews B.J."/>
        </authorList>
    </citation>
    <scope>NUCLEOTIDE SEQUENCE [LARGE SCALE GENOMIC DNA]</scope>
    <source>
        <strain evidence="1 2">LVP_AGWG</strain>
    </source>
</reference>
<evidence type="ECO:0000313" key="2">
    <source>
        <dbReference type="Proteomes" id="UP000008820"/>
    </source>
</evidence>
<proteinExistence type="predicted"/>
<dbReference type="Proteomes" id="UP000008820">
    <property type="component" value="Chromosome 3"/>
</dbReference>
<dbReference type="EnsemblMetazoa" id="AAEL023892-RA">
    <property type="protein sequence ID" value="AAEL023892-PA"/>
    <property type="gene ID" value="AAEL023892"/>
</dbReference>
<gene>
    <name evidence="1" type="primary">110678914</name>
</gene>
<dbReference type="AlphaFoldDB" id="A0A6I8U4J8"/>